<dbReference type="InterPro" id="IPR012347">
    <property type="entry name" value="Ferritin-like"/>
</dbReference>
<comment type="caution">
    <text evidence="8">The sequence shown here is derived from an EMBL/GenBank/DDBJ whole genome shotgun (WGS) entry which is preliminary data.</text>
</comment>
<dbReference type="NCBIfam" id="NF045767">
    <property type="entry name" value="RuberyRbr"/>
    <property type="match status" value="1"/>
</dbReference>
<dbReference type="InterPro" id="IPR052364">
    <property type="entry name" value="Rubrerythrin"/>
</dbReference>
<reference evidence="9" key="1">
    <citation type="submission" date="2018-02" db="EMBL/GenBank/DDBJ databases">
        <authorList>
            <person name="Clavel T."/>
            <person name="Strowig T."/>
        </authorList>
    </citation>
    <scope>NUCLEOTIDE SEQUENCE [LARGE SCALE GENOMIC DNA]</scope>
    <source>
        <strain evidence="9">DSM 103720</strain>
    </source>
</reference>
<dbReference type="GO" id="GO:0016491">
    <property type="term" value="F:oxidoreductase activity"/>
    <property type="evidence" value="ECO:0007669"/>
    <property type="project" value="InterPro"/>
</dbReference>
<keyword evidence="3" id="KW-0479">Metal-binding</keyword>
<dbReference type="AlphaFoldDB" id="A0A2V1INB3"/>
<name>A0A2V1INB3_9BACT</name>
<dbReference type="CDD" id="cd01041">
    <property type="entry name" value="Rubrerythrin"/>
    <property type="match status" value="1"/>
</dbReference>
<dbReference type="Gene3D" id="2.20.28.10">
    <property type="match status" value="1"/>
</dbReference>
<evidence type="ECO:0000259" key="6">
    <source>
        <dbReference type="PROSITE" id="PS50903"/>
    </source>
</evidence>
<dbReference type="Pfam" id="PF21349">
    <property type="entry name" value="RUBY_RBDX"/>
    <property type="match status" value="1"/>
</dbReference>
<dbReference type="PROSITE" id="PS50903">
    <property type="entry name" value="RUBREDOXIN_LIKE"/>
    <property type="match status" value="1"/>
</dbReference>
<accession>A0A2V1INB3</accession>
<dbReference type="InterPro" id="IPR048574">
    <property type="entry name" value="RUBY_RBDX"/>
</dbReference>
<evidence type="ECO:0000313" key="8">
    <source>
        <dbReference type="EMBL" id="PWB01335.1"/>
    </source>
</evidence>
<dbReference type="InterPro" id="IPR024934">
    <property type="entry name" value="Rubredoxin-like_dom"/>
</dbReference>
<evidence type="ECO:0000256" key="3">
    <source>
        <dbReference type="ARBA" id="ARBA00022723"/>
    </source>
</evidence>
<dbReference type="EMBL" id="PUEC01000022">
    <property type="protein sequence ID" value="PWB01335.1"/>
    <property type="molecule type" value="Genomic_DNA"/>
</dbReference>
<dbReference type="InterPro" id="IPR009078">
    <property type="entry name" value="Ferritin-like_SF"/>
</dbReference>
<dbReference type="RefSeq" id="WP_107032759.1">
    <property type="nucleotide sequence ID" value="NZ_CAOLBL010000020.1"/>
</dbReference>
<evidence type="ECO:0000313" key="9">
    <source>
        <dbReference type="Proteomes" id="UP000244905"/>
    </source>
</evidence>
<protein>
    <submittedName>
        <fullName evidence="8">Rubrerythrin family protein</fullName>
    </submittedName>
</protein>
<dbReference type="GO" id="GO:0005506">
    <property type="term" value="F:iron ion binding"/>
    <property type="evidence" value="ECO:0007669"/>
    <property type="project" value="InterPro"/>
</dbReference>
<feature type="domain" description="Ferritin-like diiron" evidence="7">
    <location>
        <begin position="5"/>
        <end position="148"/>
    </location>
</feature>
<dbReference type="SUPFAM" id="SSF57802">
    <property type="entry name" value="Rubredoxin-like"/>
    <property type="match status" value="1"/>
</dbReference>
<dbReference type="Gene3D" id="1.20.1260.10">
    <property type="match status" value="1"/>
</dbReference>
<dbReference type="InterPro" id="IPR003251">
    <property type="entry name" value="Rr_diiron-bd_dom"/>
</dbReference>
<dbReference type="InterPro" id="IPR009040">
    <property type="entry name" value="Ferritin-like_diiron"/>
</dbReference>
<evidence type="ECO:0000256" key="5">
    <source>
        <dbReference type="ARBA" id="ARBA00023004"/>
    </source>
</evidence>
<keyword evidence="4" id="KW-0249">Electron transport</keyword>
<evidence type="ECO:0000256" key="4">
    <source>
        <dbReference type="ARBA" id="ARBA00022982"/>
    </source>
</evidence>
<proteinExistence type="predicted"/>
<keyword evidence="9" id="KW-1185">Reference proteome</keyword>
<evidence type="ECO:0000259" key="7">
    <source>
        <dbReference type="PROSITE" id="PS50905"/>
    </source>
</evidence>
<dbReference type="PANTHER" id="PTHR43865:SF1">
    <property type="entry name" value="RUBRERYTHRIN-RELATED"/>
    <property type="match status" value="1"/>
</dbReference>
<organism evidence="8 9">
    <name type="scientific">Duncaniella muris</name>
    <dbReference type="NCBI Taxonomy" id="2094150"/>
    <lineage>
        <taxon>Bacteria</taxon>
        <taxon>Pseudomonadati</taxon>
        <taxon>Bacteroidota</taxon>
        <taxon>Bacteroidia</taxon>
        <taxon>Bacteroidales</taxon>
        <taxon>Muribaculaceae</taxon>
        <taxon>Duncaniella</taxon>
    </lineage>
</organism>
<dbReference type="PANTHER" id="PTHR43865">
    <property type="entry name" value="RUBRERYTHRIN-RELATED"/>
    <property type="match status" value="1"/>
</dbReference>
<sequence length="194" mass="22089">MAKKSIKGTETEKNLVIAYMAESSAYTRYNFYASQADKENYFPIGEIFRNTADNEMRHGKVFFKFLEGGVVGANMDVDAGVIGSTAENLEIAIKEEQNEGIKMYTNAAKVADKEGFPEIAEHFRAIAEIETRHKARFEAYLKQVKDGTVWKRDHKIKWQCLVCGYVFEGKEPPKVCPACDHPYQHYIALDMDEL</sequence>
<evidence type="ECO:0000256" key="2">
    <source>
        <dbReference type="ARBA" id="ARBA00022448"/>
    </source>
</evidence>
<dbReference type="PROSITE" id="PS50905">
    <property type="entry name" value="FERRITIN_LIKE"/>
    <property type="match status" value="1"/>
</dbReference>
<dbReference type="Proteomes" id="UP000244905">
    <property type="component" value="Unassembled WGS sequence"/>
</dbReference>
<gene>
    <name evidence="8" type="ORF">C5O23_09765</name>
</gene>
<dbReference type="SUPFAM" id="SSF47240">
    <property type="entry name" value="Ferritin-like"/>
    <property type="match status" value="1"/>
</dbReference>
<dbReference type="CDD" id="cd00729">
    <property type="entry name" value="rubredoxin_SM"/>
    <property type="match status" value="1"/>
</dbReference>
<dbReference type="GeneID" id="82526625"/>
<evidence type="ECO:0000256" key="1">
    <source>
        <dbReference type="ARBA" id="ARBA00001965"/>
    </source>
</evidence>
<keyword evidence="5" id="KW-0408">Iron</keyword>
<dbReference type="Pfam" id="PF02915">
    <property type="entry name" value="Rubrerythrin"/>
    <property type="match status" value="1"/>
</dbReference>
<feature type="domain" description="Rubredoxin-like" evidence="6">
    <location>
        <begin position="155"/>
        <end position="189"/>
    </location>
</feature>
<comment type="cofactor">
    <cofactor evidence="1">
        <name>Fe(3+)</name>
        <dbReference type="ChEBI" id="CHEBI:29034"/>
    </cofactor>
</comment>
<keyword evidence="2" id="KW-0813">Transport</keyword>